<protein>
    <recommendedName>
        <fullName evidence="10">Amino acid transporter transmembrane domain-containing protein</fullName>
    </recommendedName>
</protein>
<dbReference type="PANTHER" id="PTHR22950:SF692">
    <property type="entry name" value="TRANSMEMBRANE AMINO ACID TRANSPORTER FAMILY PROTEIN"/>
    <property type="match status" value="1"/>
</dbReference>
<feature type="transmembrane region" description="Helical" evidence="9">
    <location>
        <begin position="655"/>
        <end position="679"/>
    </location>
</feature>
<dbReference type="KEGG" id="mgl:MGL_3604"/>
<evidence type="ECO:0000256" key="3">
    <source>
        <dbReference type="ARBA" id="ARBA00022448"/>
    </source>
</evidence>
<dbReference type="GO" id="GO:0005774">
    <property type="term" value="C:vacuolar membrane"/>
    <property type="evidence" value="ECO:0007669"/>
    <property type="project" value="TreeGrafter"/>
</dbReference>
<evidence type="ECO:0000256" key="5">
    <source>
        <dbReference type="ARBA" id="ARBA00022970"/>
    </source>
</evidence>
<keyword evidence="3" id="KW-0813">Transport</keyword>
<dbReference type="VEuPathDB" id="FungiDB:MGL_3604"/>
<feature type="compositionally biased region" description="Acidic residues" evidence="8">
    <location>
        <begin position="116"/>
        <end position="127"/>
    </location>
</feature>
<keyword evidence="12" id="KW-1185">Reference proteome</keyword>
<feature type="transmembrane region" description="Helical" evidence="9">
    <location>
        <begin position="465"/>
        <end position="484"/>
    </location>
</feature>
<keyword evidence="7 9" id="KW-0472">Membrane</keyword>
<evidence type="ECO:0000313" key="11">
    <source>
        <dbReference type="EMBL" id="EDP41923.1"/>
    </source>
</evidence>
<dbReference type="GeneID" id="5853443"/>
<dbReference type="Proteomes" id="UP000008837">
    <property type="component" value="Unassembled WGS sequence"/>
</dbReference>
<feature type="transmembrane region" description="Helical" evidence="9">
    <location>
        <begin position="246"/>
        <end position="265"/>
    </location>
</feature>
<reference evidence="11 12" key="1">
    <citation type="journal article" date="2007" name="Proc. Natl. Acad. Sci. U.S.A.">
        <title>Dandruff-associated Malassezia genomes reveal convergent and divergent virulence traits shared with plant and human fungal pathogens.</title>
        <authorList>
            <person name="Xu J."/>
            <person name="Saunders C.W."/>
            <person name="Hu P."/>
            <person name="Grant R.A."/>
            <person name="Boekhout T."/>
            <person name="Kuramae E.E."/>
            <person name="Kronstad J.W."/>
            <person name="Deangelis Y.M."/>
            <person name="Reeder N.L."/>
            <person name="Johnstone K.R."/>
            <person name="Leland M."/>
            <person name="Fieno A.M."/>
            <person name="Begley W.M."/>
            <person name="Sun Y."/>
            <person name="Lacey M.P."/>
            <person name="Chaudhary T."/>
            <person name="Keough T."/>
            <person name="Chu L."/>
            <person name="Sears R."/>
            <person name="Yuan B."/>
            <person name="Dawson T.L.Jr."/>
        </authorList>
    </citation>
    <scope>NUCLEOTIDE SEQUENCE [LARGE SCALE GENOMIC DNA]</scope>
    <source>
        <strain evidence="12">ATCC MYA-4612 / CBS 7966</strain>
    </source>
</reference>
<gene>
    <name evidence="11" type="ORF">MGL_3604</name>
</gene>
<dbReference type="InterPro" id="IPR013057">
    <property type="entry name" value="AA_transpt_TM"/>
</dbReference>
<feature type="transmembrane region" description="Helical" evidence="9">
    <location>
        <begin position="623"/>
        <end position="643"/>
    </location>
</feature>
<dbReference type="AlphaFoldDB" id="A8QA45"/>
<evidence type="ECO:0000256" key="4">
    <source>
        <dbReference type="ARBA" id="ARBA00022692"/>
    </source>
</evidence>
<comment type="caution">
    <text evidence="11">The sequence shown here is derived from an EMBL/GenBank/DDBJ whole genome shotgun (WGS) entry which is preliminary data.</text>
</comment>
<evidence type="ECO:0000256" key="2">
    <source>
        <dbReference type="ARBA" id="ARBA00008066"/>
    </source>
</evidence>
<comment type="similarity">
    <text evidence="2">Belongs to the amino acid/polyamine transporter 2 family.</text>
</comment>
<name>A8QA45_MALGO</name>
<evidence type="ECO:0000313" key="12">
    <source>
        <dbReference type="Proteomes" id="UP000008837"/>
    </source>
</evidence>
<keyword evidence="6 9" id="KW-1133">Transmembrane helix</keyword>
<dbReference type="RefSeq" id="XP_001729137.1">
    <property type="nucleotide sequence ID" value="XM_001729085.1"/>
</dbReference>
<dbReference type="EMBL" id="AAYY01000014">
    <property type="protein sequence ID" value="EDP41923.1"/>
    <property type="molecule type" value="Genomic_DNA"/>
</dbReference>
<feature type="transmembrane region" description="Helical" evidence="9">
    <location>
        <begin position="271"/>
        <end position="292"/>
    </location>
</feature>
<feature type="compositionally biased region" description="Polar residues" evidence="8">
    <location>
        <begin position="177"/>
        <end position="186"/>
    </location>
</feature>
<evidence type="ECO:0000256" key="7">
    <source>
        <dbReference type="ARBA" id="ARBA00023136"/>
    </source>
</evidence>
<feature type="region of interest" description="Disordered" evidence="8">
    <location>
        <begin position="1"/>
        <end position="186"/>
    </location>
</feature>
<evidence type="ECO:0000256" key="1">
    <source>
        <dbReference type="ARBA" id="ARBA00004141"/>
    </source>
</evidence>
<evidence type="ECO:0000259" key="10">
    <source>
        <dbReference type="Pfam" id="PF01490"/>
    </source>
</evidence>
<dbReference type="PANTHER" id="PTHR22950">
    <property type="entry name" value="AMINO ACID TRANSPORTER"/>
    <property type="match status" value="1"/>
</dbReference>
<evidence type="ECO:0000256" key="8">
    <source>
        <dbReference type="SAM" id="MobiDB-lite"/>
    </source>
</evidence>
<keyword evidence="4 9" id="KW-0812">Transmembrane</keyword>
<accession>A8QA45</accession>
<sequence>MSSPSFVEKHWSDDAPIDTDSETIGGFDGGRRSYVSVDTEASAEQVSSSEQDEPQTLQVRDRGPASLESQRYYHLVHADDMTPLQQPRYSRHIKGKLSTEKYHASSVNPSGHRESDFDEGVSDEAAEEFGPRGKSSGSSRSRSPSAYHMDPDATVTEYRPFSSYTIQGRKNERSPRLVSSKNSMASTHRLPLRANAPHLRDPYHVDERSPLLQMHGRGSEYQQTFMTPKSVQERDQSQKSTFCQTWFNTVNALIGVGILSMPLVFSQCGWLGGFMLFMLCGGVTNWSGKLLARILRRDPKLQTYVDIGTYALGPGVRVWISVLFCMEMFMVAVALIILFGDSLAVLVYGYRQEPSPATMILFKVVGFVVAMPTLFLPLSFLSPISLLGLSSILFLFAVLLLDGLMKRSAPGSLWEPASTTWMPKWSGMGLGFGLLMSGYSAHPIIPSLYRDMQDPSKFDRMLNVAYATTAFLYMAVASTGYLMFGDQVSDEVSTDLARTPGMPAALTTACVCLLVINPVTKFGLALRPVQGLFESLLGVSQSMSEQESDMSHPACNERGSNFFQSNSHIQQAAAHSLEVVTHPSLIKRYASMLGSRLCRLILGLVLSGLVLMTAIVFPSLERVMSFLGACLAFSTCILGPFVANMAVFASEQSGLSILVDCVILSVSFLLCILGTISSIRSVD</sequence>
<feature type="transmembrane region" description="Helical" evidence="9">
    <location>
        <begin position="360"/>
        <end position="378"/>
    </location>
</feature>
<feature type="compositionally biased region" description="Low complexity" evidence="8">
    <location>
        <begin position="40"/>
        <end position="49"/>
    </location>
</feature>
<organism evidence="11 12">
    <name type="scientific">Malassezia globosa (strain ATCC MYA-4612 / CBS 7966)</name>
    <name type="common">Dandruff-associated fungus</name>
    <dbReference type="NCBI Taxonomy" id="425265"/>
    <lineage>
        <taxon>Eukaryota</taxon>
        <taxon>Fungi</taxon>
        <taxon>Dikarya</taxon>
        <taxon>Basidiomycota</taxon>
        <taxon>Ustilaginomycotina</taxon>
        <taxon>Malasseziomycetes</taxon>
        <taxon>Malasseziales</taxon>
        <taxon>Malasseziaceae</taxon>
        <taxon>Malassezia</taxon>
    </lineage>
</organism>
<feature type="transmembrane region" description="Helical" evidence="9">
    <location>
        <begin position="597"/>
        <end position="617"/>
    </location>
</feature>
<feature type="transmembrane region" description="Helical" evidence="9">
    <location>
        <begin position="384"/>
        <end position="404"/>
    </location>
</feature>
<dbReference type="Pfam" id="PF01490">
    <property type="entry name" value="Aa_trans"/>
    <property type="match status" value="1"/>
</dbReference>
<feature type="transmembrane region" description="Helical" evidence="9">
    <location>
        <begin position="328"/>
        <end position="348"/>
    </location>
</feature>
<dbReference type="GO" id="GO:0015179">
    <property type="term" value="F:L-amino acid transmembrane transporter activity"/>
    <property type="evidence" value="ECO:0007669"/>
    <property type="project" value="TreeGrafter"/>
</dbReference>
<keyword evidence="5" id="KW-0029">Amino-acid transport</keyword>
<comment type="subcellular location">
    <subcellularLocation>
        <location evidence="1">Membrane</location>
        <topology evidence="1">Multi-pass membrane protein</topology>
    </subcellularLocation>
</comment>
<dbReference type="OMA" id="WEPASTT"/>
<feature type="domain" description="Amino acid transporter transmembrane" evidence="10">
    <location>
        <begin position="239"/>
        <end position="679"/>
    </location>
</feature>
<dbReference type="InParanoid" id="A8QA45"/>
<feature type="compositionally biased region" description="Low complexity" evidence="8">
    <location>
        <begin position="132"/>
        <end position="145"/>
    </location>
</feature>
<feature type="transmembrane region" description="Helical" evidence="9">
    <location>
        <begin position="425"/>
        <end position="445"/>
    </location>
</feature>
<evidence type="ECO:0000256" key="6">
    <source>
        <dbReference type="ARBA" id="ARBA00022989"/>
    </source>
</evidence>
<proteinExistence type="inferred from homology"/>
<evidence type="ECO:0000256" key="9">
    <source>
        <dbReference type="SAM" id="Phobius"/>
    </source>
</evidence>
<dbReference type="OrthoDB" id="655540at2759"/>
<dbReference type="STRING" id="425265.A8QA45"/>